<dbReference type="Gene3D" id="3.30.1490.20">
    <property type="entry name" value="ATP-grasp fold, A domain"/>
    <property type="match status" value="1"/>
</dbReference>
<protein>
    <submittedName>
        <fullName evidence="3">CarB, Carbamoylphosphate synthase large subunit</fullName>
    </submittedName>
</protein>
<keyword evidence="1" id="KW-0067">ATP-binding</keyword>
<evidence type="ECO:0000256" key="1">
    <source>
        <dbReference type="PROSITE-ProRule" id="PRU00409"/>
    </source>
</evidence>
<evidence type="ECO:0000259" key="2">
    <source>
        <dbReference type="PROSITE" id="PS50975"/>
    </source>
</evidence>
<dbReference type="GO" id="GO:0046872">
    <property type="term" value="F:metal ion binding"/>
    <property type="evidence" value="ECO:0007669"/>
    <property type="project" value="InterPro"/>
</dbReference>
<dbReference type="SUPFAM" id="SSF56059">
    <property type="entry name" value="Glutathione synthetase ATP-binding domain-like"/>
    <property type="match status" value="1"/>
</dbReference>
<dbReference type="InterPro" id="IPR011761">
    <property type="entry name" value="ATP-grasp"/>
</dbReference>
<evidence type="ECO:0000313" key="3">
    <source>
        <dbReference type="EMBL" id="CEP27706.1"/>
    </source>
</evidence>
<organism evidence="3">
    <name type="scientific">Propionibacterium freudenreichii subsp. freudenreichii</name>
    <dbReference type="NCBI Taxonomy" id="66712"/>
    <lineage>
        <taxon>Bacteria</taxon>
        <taxon>Bacillati</taxon>
        <taxon>Actinomycetota</taxon>
        <taxon>Actinomycetes</taxon>
        <taxon>Propionibacteriales</taxon>
        <taxon>Propionibacteriaceae</taxon>
        <taxon>Propionibacterium</taxon>
    </lineage>
</organism>
<dbReference type="EMBL" id="LM676442">
    <property type="protein sequence ID" value="CEP27706.1"/>
    <property type="molecule type" value="Genomic_DNA"/>
</dbReference>
<keyword evidence="1" id="KW-0547">Nucleotide-binding</keyword>
<dbReference type="GO" id="GO:0005524">
    <property type="term" value="F:ATP binding"/>
    <property type="evidence" value="ECO:0007669"/>
    <property type="project" value="UniProtKB-UniRule"/>
</dbReference>
<dbReference type="Pfam" id="PF02655">
    <property type="entry name" value="ATP-grasp_3"/>
    <property type="match status" value="1"/>
</dbReference>
<dbReference type="Gene3D" id="3.30.470.20">
    <property type="entry name" value="ATP-grasp fold, B domain"/>
    <property type="match status" value="1"/>
</dbReference>
<dbReference type="AlphaFoldDB" id="A0A0B7NXM8"/>
<name>A0A0B7NXM8_PROFF</name>
<dbReference type="InterPro" id="IPR003806">
    <property type="entry name" value="ATP-grasp_PylC-type"/>
</dbReference>
<reference evidence="3" key="1">
    <citation type="submission" date="2014-08" db="EMBL/GenBank/DDBJ databases">
        <authorList>
            <person name="Falentin Helene"/>
        </authorList>
    </citation>
    <scope>NUCLEOTIDE SEQUENCE</scope>
</reference>
<sequence>MHGERVLLSEGSSLTARETLTVLGRRGVQVEIVSASSAPIARFSRWCRRLHHAPAPATDPIGYLAGVDALMSTGRFTALIPTHEQAWLFAAGRRLLPHARVAVADIGAFGQLESKVRFARLLDHLALPQPAWAEVQQESDLDRLGFPVWIKAAFSTAGRGVRHVHNHREAVSAWHALRSPDNPVMVQQSAPGRYRQVQAIFDHGRLVAAAVSEQLATGVGGSAAARLSVGDPVAVDAIRRVGEHLDWHGGIDLDFFSSQGQPQFIECNPRTVEPGNAAAAGVNLPQLLVDLATGAPLPHQPVVARAGVRTRSTMAIGLGAAESPGTRRGIGGALLRAVARRGPLRGSVEVLTPVLHDPPSIIPPLVTLPRVLANPRAVEHLAGRSVGAYAVGASAVAIVSAAAAGQSG</sequence>
<proteinExistence type="predicted"/>
<dbReference type="InterPro" id="IPR013815">
    <property type="entry name" value="ATP_grasp_subdomain_1"/>
</dbReference>
<accession>A0A0B7NXM8</accession>
<dbReference type="PROSITE" id="PS50975">
    <property type="entry name" value="ATP_GRASP"/>
    <property type="match status" value="1"/>
</dbReference>
<gene>
    <name evidence="3" type="ORF">PFCIRM138_05235</name>
</gene>
<feature type="domain" description="ATP-grasp" evidence="2">
    <location>
        <begin position="119"/>
        <end position="293"/>
    </location>
</feature>